<gene>
    <name evidence="1" type="ORF">ACFYKX_11215</name>
</gene>
<dbReference type="EMBL" id="JBIACK010000004">
    <property type="protein sequence ID" value="MFE8701164.1"/>
    <property type="molecule type" value="Genomic_DNA"/>
</dbReference>
<dbReference type="RefSeq" id="WP_389361039.1">
    <property type="nucleotide sequence ID" value="NZ_JBIACK010000004.1"/>
</dbReference>
<accession>A0ABW6KAG7</accession>
<comment type="caution">
    <text evidence="1">The sequence shown here is derived from an EMBL/GenBank/DDBJ whole genome shotgun (WGS) entry which is preliminary data.</text>
</comment>
<reference evidence="1 2" key="1">
    <citation type="submission" date="2024-08" db="EMBL/GenBank/DDBJ databases">
        <title>Two novel Cytobacillus novel species.</title>
        <authorList>
            <person name="Liu G."/>
        </authorList>
    </citation>
    <scope>NUCLEOTIDE SEQUENCE [LARGE SCALE GENOMIC DNA]</scope>
    <source>
        <strain evidence="1 2">FJAT-54145</strain>
    </source>
</reference>
<organism evidence="1 2">
    <name type="scientific">Cytobacillus spartinae</name>
    <dbReference type="NCBI Taxonomy" id="3299023"/>
    <lineage>
        <taxon>Bacteria</taxon>
        <taxon>Bacillati</taxon>
        <taxon>Bacillota</taxon>
        <taxon>Bacilli</taxon>
        <taxon>Bacillales</taxon>
        <taxon>Bacillaceae</taxon>
        <taxon>Cytobacillus</taxon>
    </lineage>
</organism>
<evidence type="ECO:0000313" key="1">
    <source>
        <dbReference type="EMBL" id="MFE8701164.1"/>
    </source>
</evidence>
<dbReference type="Proteomes" id="UP001601059">
    <property type="component" value="Unassembled WGS sequence"/>
</dbReference>
<proteinExistence type="predicted"/>
<name>A0ABW6KAG7_9BACI</name>
<keyword evidence="2" id="KW-1185">Reference proteome</keyword>
<sequence length="107" mass="12473">MEPLITSEMDGYSEKDDVNELAIKAIETLIKGFQVDHTIPGEVQRFEVYMKRILLAVMDQIGVEQRAYYLLAPEERVYNEITGEYETPDNVKLRLLKEILGVYYQIK</sequence>
<evidence type="ECO:0000313" key="2">
    <source>
        <dbReference type="Proteomes" id="UP001601059"/>
    </source>
</evidence>
<protein>
    <submittedName>
        <fullName evidence="1">Uncharacterized protein</fullName>
    </submittedName>
</protein>